<organism evidence="1 2">
    <name type="scientific">Nicotiana tabacum</name>
    <name type="common">Common tobacco</name>
    <dbReference type="NCBI Taxonomy" id="4097"/>
    <lineage>
        <taxon>Eukaryota</taxon>
        <taxon>Viridiplantae</taxon>
        <taxon>Streptophyta</taxon>
        <taxon>Embryophyta</taxon>
        <taxon>Tracheophyta</taxon>
        <taxon>Spermatophyta</taxon>
        <taxon>Magnoliopsida</taxon>
        <taxon>eudicotyledons</taxon>
        <taxon>Gunneridae</taxon>
        <taxon>Pentapetalae</taxon>
        <taxon>asterids</taxon>
        <taxon>lamiids</taxon>
        <taxon>Solanales</taxon>
        <taxon>Solanaceae</taxon>
        <taxon>Nicotianoideae</taxon>
        <taxon>Nicotianeae</taxon>
        <taxon>Nicotiana</taxon>
    </lineage>
</organism>
<accession>A0AC58TGZ8</accession>
<sequence length="156" mass="18012">MTKQAPIWMKDFVSLPRHKSMPYSITNYVSYAGLSPKYQAYLAAFSTIVEPTSFEKVVKDPRWVDAMQAKIATLESNHTWYVVSLPDEKVPIGCKWIYKVKYKASGEVERFKDRLVAKGYSQQEGIDYQETFSPVVKMVTIRTVMVVTASEHWHIH</sequence>
<dbReference type="Proteomes" id="UP000790787">
    <property type="component" value="Chromosome 20"/>
</dbReference>
<evidence type="ECO:0000313" key="2">
    <source>
        <dbReference type="RefSeq" id="XP_075096501.1"/>
    </source>
</evidence>
<reference evidence="1" key="1">
    <citation type="journal article" date="2014" name="Nat. Commun.">
        <title>The tobacco genome sequence and its comparison with those of tomato and potato.</title>
        <authorList>
            <person name="Sierro N."/>
            <person name="Battey J.N."/>
            <person name="Ouadi S."/>
            <person name="Bakaher N."/>
            <person name="Bovet L."/>
            <person name="Willig A."/>
            <person name="Goepfert S."/>
            <person name="Peitsch M.C."/>
            <person name="Ivanov N.V."/>
        </authorList>
    </citation>
    <scope>NUCLEOTIDE SEQUENCE [LARGE SCALE GENOMIC DNA]</scope>
</reference>
<gene>
    <name evidence="2" type="primary">LOC142174579</name>
</gene>
<protein>
    <submittedName>
        <fullName evidence="2">Mitochondrial protein AtMg00820</fullName>
    </submittedName>
</protein>
<reference evidence="2" key="2">
    <citation type="submission" date="2025-08" db="UniProtKB">
        <authorList>
            <consortium name="RefSeq"/>
        </authorList>
    </citation>
    <scope>IDENTIFICATION</scope>
    <source>
        <tissue evidence="2">Leaf</tissue>
    </source>
</reference>
<keyword evidence="1" id="KW-1185">Reference proteome</keyword>
<dbReference type="RefSeq" id="XP_075096501.1">
    <property type="nucleotide sequence ID" value="XM_075240400.1"/>
</dbReference>
<proteinExistence type="predicted"/>
<evidence type="ECO:0000313" key="1">
    <source>
        <dbReference type="Proteomes" id="UP000790787"/>
    </source>
</evidence>
<name>A0AC58TGZ8_TOBAC</name>